<dbReference type="SUPFAM" id="SSF52151">
    <property type="entry name" value="FabD/lysophospholipase-like"/>
    <property type="match status" value="1"/>
</dbReference>
<evidence type="ECO:0000256" key="2">
    <source>
        <dbReference type="SAM" id="MobiDB-lite"/>
    </source>
</evidence>
<protein>
    <submittedName>
        <fullName evidence="4">Acyltransferase domain-containing protein</fullName>
    </submittedName>
</protein>
<dbReference type="GO" id="GO:0016746">
    <property type="term" value="F:acyltransferase activity"/>
    <property type="evidence" value="ECO:0007669"/>
    <property type="project" value="UniProtKB-KW"/>
</dbReference>
<dbReference type="PANTHER" id="PTHR42681:SF6">
    <property type="entry name" value="BLL0263 PROTEIN"/>
    <property type="match status" value="1"/>
</dbReference>
<dbReference type="InterPro" id="IPR016036">
    <property type="entry name" value="Malonyl_transacylase_ACP-bd"/>
</dbReference>
<sequence>MRTALLFPGQGAYERGVLGAVVAESAAADAVLDRVEEVGREFGYGPLRPFLCTRDAGRAEPPPSDLLIFATSVTAYTALTDRGFSPDLLIGHSFGEWAAFACAGAVEIEDAVRMICERITILQEFAPEGGMLALNATEARARHLIGLLDDPSVSLAVDNGPDQTVLSGPHEALERAARIATATHLRSTRLAVRLPFHNGHLLAATARRLERSALEAPVRRPLAPCYSALLGRAVDSPNDVREIVLRHLTDQVHFREALLHAYQRGVRRFVECGARNVLTGLVRAGLPRGAVAVAPWAVPGRDWHELLSVPAGTGGLPEPTRDLPEAGTEAERAPAAPPETTVPEATTLVRAAEDPLLPASERTAEHYVAALRTAYVDRLGFPPELLEDGIDIEADLGVDSIKQLEVFSSVRTAFGLAEPSADVRVTAHTTLESLAELLTTLAPARDSRA</sequence>
<dbReference type="PANTHER" id="PTHR42681">
    <property type="entry name" value="MALONYL-COA-ACYL CARRIER PROTEIN TRANSACYLASE, MITOCHONDRIAL"/>
    <property type="match status" value="1"/>
</dbReference>
<reference evidence="4 5" key="1">
    <citation type="submission" date="2024-10" db="EMBL/GenBank/DDBJ databases">
        <title>The Natural Products Discovery Center: Release of the First 8490 Sequenced Strains for Exploring Actinobacteria Biosynthetic Diversity.</title>
        <authorList>
            <person name="Kalkreuter E."/>
            <person name="Kautsar S.A."/>
            <person name="Yang D."/>
            <person name="Bader C.D."/>
            <person name="Teijaro C.N."/>
            <person name="Fluegel L."/>
            <person name="Davis C.M."/>
            <person name="Simpson J.R."/>
            <person name="Lauterbach L."/>
            <person name="Steele A.D."/>
            <person name="Gui C."/>
            <person name="Meng S."/>
            <person name="Li G."/>
            <person name="Viehrig K."/>
            <person name="Ye F."/>
            <person name="Su P."/>
            <person name="Kiefer A.F."/>
            <person name="Nichols A."/>
            <person name="Cepeda A.J."/>
            <person name="Yan W."/>
            <person name="Fan B."/>
            <person name="Jiang Y."/>
            <person name="Adhikari A."/>
            <person name="Zheng C.-J."/>
            <person name="Schuster L."/>
            <person name="Cowan T.M."/>
            <person name="Smanski M.J."/>
            <person name="Chevrette M.G."/>
            <person name="De Carvalho L.P.S."/>
            <person name="Shen B."/>
        </authorList>
    </citation>
    <scope>NUCLEOTIDE SEQUENCE [LARGE SCALE GENOMIC DNA]</scope>
    <source>
        <strain evidence="4 5">NPDC012540</strain>
    </source>
</reference>
<evidence type="ECO:0000313" key="4">
    <source>
        <dbReference type="EMBL" id="MFF5900140.1"/>
    </source>
</evidence>
<dbReference type="InterPro" id="IPR001227">
    <property type="entry name" value="Ac_transferase_dom_sf"/>
</dbReference>
<dbReference type="Gene3D" id="3.30.70.250">
    <property type="entry name" value="Malonyl-CoA ACP transacylase, ACP-binding"/>
    <property type="match status" value="1"/>
</dbReference>
<dbReference type="EMBL" id="JBIBEG010000011">
    <property type="protein sequence ID" value="MFF5900140.1"/>
    <property type="molecule type" value="Genomic_DNA"/>
</dbReference>
<accession>A0ABW6XEG2</accession>
<feature type="compositionally biased region" description="Basic and acidic residues" evidence="2">
    <location>
        <begin position="319"/>
        <end position="332"/>
    </location>
</feature>
<dbReference type="Pfam" id="PF00550">
    <property type="entry name" value="PP-binding"/>
    <property type="match status" value="1"/>
</dbReference>
<dbReference type="RefSeq" id="WP_387907873.1">
    <property type="nucleotide sequence ID" value="NZ_JBIBEG010000011.1"/>
</dbReference>
<comment type="caution">
    <text evidence="4">The sequence shown here is derived from an EMBL/GenBank/DDBJ whole genome shotgun (WGS) entry which is preliminary data.</text>
</comment>
<dbReference type="Pfam" id="PF00698">
    <property type="entry name" value="Acyl_transf_1"/>
    <property type="match status" value="1"/>
</dbReference>
<evidence type="ECO:0000313" key="5">
    <source>
        <dbReference type="Proteomes" id="UP001602322"/>
    </source>
</evidence>
<dbReference type="InterPro" id="IPR036736">
    <property type="entry name" value="ACP-like_sf"/>
</dbReference>
<dbReference type="SMART" id="SM00827">
    <property type="entry name" value="PKS_AT"/>
    <property type="match status" value="1"/>
</dbReference>
<keyword evidence="5" id="KW-1185">Reference proteome</keyword>
<gene>
    <name evidence="4" type="ORF">ACFY8O_30010</name>
</gene>
<dbReference type="Proteomes" id="UP001602322">
    <property type="component" value="Unassembled WGS sequence"/>
</dbReference>
<keyword evidence="4" id="KW-0012">Acyltransferase</keyword>
<evidence type="ECO:0000256" key="1">
    <source>
        <dbReference type="ARBA" id="ARBA00023194"/>
    </source>
</evidence>
<dbReference type="InterPro" id="IPR014043">
    <property type="entry name" value="Acyl_transferase_dom"/>
</dbReference>
<proteinExistence type="predicted"/>
<dbReference type="InterPro" id="IPR016035">
    <property type="entry name" value="Acyl_Trfase/lysoPLipase"/>
</dbReference>
<feature type="domain" description="Carrier" evidence="3">
    <location>
        <begin position="362"/>
        <end position="442"/>
    </location>
</feature>
<dbReference type="Gene3D" id="3.40.366.10">
    <property type="entry name" value="Malonyl-Coenzyme A Acyl Carrier Protein, domain 2"/>
    <property type="match status" value="1"/>
</dbReference>
<dbReference type="SUPFAM" id="SSF55048">
    <property type="entry name" value="Probable ACP-binding domain of malonyl-CoA ACP transacylase"/>
    <property type="match status" value="1"/>
</dbReference>
<keyword evidence="1" id="KW-0045">Antibiotic biosynthesis</keyword>
<dbReference type="Gene3D" id="1.10.1200.10">
    <property type="entry name" value="ACP-like"/>
    <property type="match status" value="1"/>
</dbReference>
<dbReference type="InterPro" id="IPR009081">
    <property type="entry name" value="PP-bd_ACP"/>
</dbReference>
<evidence type="ECO:0000259" key="3">
    <source>
        <dbReference type="PROSITE" id="PS50075"/>
    </source>
</evidence>
<keyword evidence="4" id="KW-0808">Transferase</keyword>
<feature type="region of interest" description="Disordered" evidence="2">
    <location>
        <begin position="310"/>
        <end position="340"/>
    </location>
</feature>
<organism evidence="4 5">
    <name type="scientific">Streptomyces argenteolus</name>
    <dbReference type="NCBI Taxonomy" id="67274"/>
    <lineage>
        <taxon>Bacteria</taxon>
        <taxon>Bacillati</taxon>
        <taxon>Actinomycetota</taxon>
        <taxon>Actinomycetes</taxon>
        <taxon>Kitasatosporales</taxon>
        <taxon>Streptomycetaceae</taxon>
        <taxon>Streptomyces</taxon>
    </lineage>
</organism>
<dbReference type="SUPFAM" id="SSF47336">
    <property type="entry name" value="ACP-like"/>
    <property type="match status" value="1"/>
</dbReference>
<dbReference type="PROSITE" id="PS50075">
    <property type="entry name" value="CARRIER"/>
    <property type="match status" value="1"/>
</dbReference>
<name>A0ABW6XEG2_9ACTN</name>
<dbReference type="InterPro" id="IPR050858">
    <property type="entry name" value="Mal-CoA-ACP_Trans/PKS_FabD"/>
</dbReference>